<evidence type="ECO:0000256" key="5">
    <source>
        <dbReference type="ARBA" id="ARBA00022833"/>
    </source>
</evidence>
<accession>A0A645HBM3</accession>
<dbReference type="GO" id="GO:0016020">
    <property type="term" value="C:membrane"/>
    <property type="evidence" value="ECO:0007669"/>
    <property type="project" value="TreeGrafter"/>
</dbReference>
<dbReference type="EMBL" id="VSSQ01090581">
    <property type="protein sequence ID" value="MPN36441.1"/>
    <property type="molecule type" value="Genomic_DNA"/>
</dbReference>
<gene>
    <name evidence="8" type="primary">loiP_3</name>
    <name evidence="8" type="ORF">SDC9_183950</name>
</gene>
<name>A0A645HBM3_9ZZZZ</name>
<evidence type="ECO:0000313" key="8">
    <source>
        <dbReference type="EMBL" id="MPN36441.1"/>
    </source>
</evidence>
<dbReference type="GO" id="GO:0046872">
    <property type="term" value="F:metal ion binding"/>
    <property type="evidence" value="ECO:0007669"/>
    <property type="project" value="UniProtKB-KW"/>
</dbReference>
<reference evidence="8" key="1">
    <citation type="submission" date="2019-08" db="EMBL/GenBank/DDBJ databases">
        <authorList>
            <person name="Kucharzyk K."/>
            <person name="Murdoch R.W."/>
            <person name="Higgins S."/>
            <person name="Loffler F."/>
        </authorList>
    </citation>
    <scope>NUCLEOTIDE SEQUENCE</scope>
</reference>
<keyword evidence="2 8" id="KW-0645">Protease</keyword>
<dbReference type="InterPro" id="IPR001915">
    <property type="entry name" value="Peptidase_M48"/>
</dbReference>
<dbReference type="AlphaFoldDB" id="A0A645HBM3"/>
<dbReference type="EC" id="3.4.24.-" evidence="8"/>
<keyword evidence="6 8" id="KW-0482">Metalloprotease</keyword>
<proteinExistence type="predicted"/>
<keyword evidence="4 8" id="KW-0378">Hydrolase</keyword>
<feature type="domain" description="Peptidase M48" evidence="7">
    <location>
        <begin position="1"/>
        <end position="124"/>
    </location>
</feature>
<comment type="cofactor">
    <cofactor evidence="1">
        <name>Zn(2+)</name>
        <dbReference type="ChEBI" id="CHEBI:29105"/>
    </cofactor>
</comment>
<dbReference type="Pfam" id="PF01435">
    <property type="entry name" value="Peptidase_M48"/>
    <property type="match status" value="1"/>
</dbReference>
<sequence>MNLLRSEDEIAGILAHEAGHIRLGHYKSTVGRSIAWTLLATLLKGDRVGETIAGVGIGLAESGFSREQEVAADDYGVRLSAAAGYSPWGLFRAMERMKSAGVTTSPNGFNSHPPTERRLLHLREFTTAVERERKK</sequence>
<dbReference type="GO" id="GO:0004222">
    <property type="term" value="F:metalloendopeptidase activity"/>
    <property type="evidence" value="ECO:0007669"/>
    <property type="project" value="InterPro"/>
</dbReference>
<dbReference type="PANTHER" id="PTHR22726:SF1">
    <property type="entry name" value="METALLOENDOPEPTIDASE OMA1, MITOCHONDRIAL"/>
    <property type="match status" value="1"/>
</dbReference>
<dbReference type="InterPro" id="IPR051156">
    <property type="entry name" value="Mito/Outer_Membr_Metalloprot"/>
</dbReference>
<evidence type="ECO:0000256" key="1">
    <source>
        <dbReference type="ARBA" id="ARBA00001947"/>
    </source>
</evidence>
<keyword evidence="5" id="KW-0862">Zinc</keyword>
<protein>
    <submittedName>
        <fullName evidence="8">Metalloprotease LoiP</fullName>
        <ecNumber evidence="8">3.4.24.-</ecNumber>
    </submittedName>
</protein>
<comment type="caution">
    <text evidence="8">The sequence shown here is derived from an EMBL/GenBank/DDBJ whole genome shotgun (WGS) entry which is preliminary data.</text>
</comment>
<evidence type="ECO:0000256" key="6">
    <source>
        <dbReference type="ARBA" id="ARBA00023049"/>
    </source>
</evidence>
<dbReference type="PANTHER" id="PTHR22726">
    <property type="entry name" value="METALLOENDOPEPTIDASE OMA1"/>
    <property type="match status" value="1"/>
</dbReference>
<evidence type="ECO:0000256" key="2">
    <source>
        <dbReference type="ARBA" id="ARBA00022670"/>
    </source>
</evidence>
<evidence type="ECO:0000259" key="7">
    <source>
        <dbReference type="Pfam" id="PF01435"/>
    </source>
</evidence>
<organism evidence="8">
    <name type="scientific">bioreactor metagenome</name>
    <dbReference type="NCBI Taxonomy" id="1076179"/>
    <lineage>
        <taxon>unclassified sequences</taxon>
        <taxon>metagenomes</taxon>
        <taxon>ecological metagenomes</taxon>
    </lineage>
</organism>
<dbReference type="GO" id="GO:0051603">
    <property type="term" value="P:proteolysis involved in protein catabolic process"/>
    <property type="evidence" value="ECO:0007669"/>
    <property type="project" value="TreeGrafter"/>
</dbReference>
<evidence type="ECO:0000256" key="4">
    <source>
        <dbReference type="ARBA" id="ARBA00022801"/>
    </source>
</evidence>
<evidence type="ECO:0000256" key="3">
    <source>
        <dbReference type="ARBA" id="ARBA00022723"/>
    </source>
</evidence>
<keyword evidence="3" id="KW-0479">Metal-binding</keyword>